<keyword evidence="4 6" id="KW-0472">Membrane</keyword>
<dbReference type="Gene3D" id="1.20.1070.10">
    <property type="entry name" value="Rhodopsin 7-helix transmembrane proteins"/>
    <property type="match status" value="1"/>
</dbReference>
<dbReference type="PANTHER" id="PTHR23112">
    <property type="entry name" value="G PROTEIN-COUPLED RECEPTOR 157-RELATED"/>
    <property type="match status" value="1"/>
</dbReference>
<feature type="transmembrane region" description="Helical" evidence="6">
    <location>
        <begin position="174"/>
        <end position="197"/>
    </location>
</feature>
<feature type="transmembrane region" description="Helical" evidence="6">
    <location>
        <begin position="360"/>
        <end position="381"/>
    </location>
</feature>
<reference evidence="9" key="1">
    <citation type="journal article" date="2021" name="BMC Genomics">
        <title>Chromosome-level genome assembly and manually-curated proteome of model necrotroph Parastagonospora nodorum Sn15 reveals a genome-wide trove of candidate effector homologs, and redundancy of virulence-related functions within an accessory chromosome.</title>
        <authorList>
            <person name="Bertazzoni S."/>
            <person name="Jones D.A.B."/>
            <person name="Phan H.T."/>
            <person name="Tan K.-C."/>
            <person name="Hane J.K."/>
        </authorList>
    </citation>
    <scope>NUCLEOTIDE SEQUENCE [LARGE SCALE GENOMIC DNA]</scope>
    <source>
        <strain evidence="9">SN15 / ATCC MYA-4574 / FGSC 10173)</strain>
    </source>
</reference>
<evidence type="ECO:0000256" key="5">
    <source>
        <dbReference type="SAM" id="MobiDB-lite"/>
    </source>
</evidence>
<keyword evidence="3 6" id="KW-1133">Transmembrane helix</keyword>
<feature type="compositionally biased region" description="Basic and acidic residues" evidence="5">
    <location>
        <begin position="475"/>
        <end position="490"/>
    </location>
</feature>
<dbReference type="InterPro" id="IPR017981">
    <property type="entry name" value="GPCR_2-like_7TM"/>
</dbReference>
<evidence type="ECO:0000313" key="8">
    <source>
        <dbReference type="EMBL" id="QRC91160.1"/>
    </source>
</evidence>
<dbReference type="SUPFAM" id="SSF81321">
    <property type="entry name" value="Family A G protein-coupled receptor-like"/>
    <property type="match status" value="1"/>
</dbReference>
<evidence type="ECO:0000256" key="4">
    <source>
        <dbReference type="ARBA" id="ARBA00023136"/>
    </source>
</evidence>
<dbReference type="GO" id="GO:0004888">
    <property type="term" value="F:transmembrane signaling receptor activity"/>
    <property type="evidence" value="ECO:0007669"/>
    <property type="project" value="InterPro"/>
</dbReference>
<dbReference type="OrthoDB" id="18453at2759"/>
<dbReference type="Pfam" id="PF05462">
    <property type="entry name" value="Dicty_CAR"/>
    <property type="match status" value="1"/>
</dbReference>
<feature type="transmembrane region" description="Helical" evidence="6">
    <location>
        <begin position="93"/>
        <end position="116"/>
    </location>
</feature>
<feature type="transmembrane region" description="Helical" evidence="6">
    <location>
        <begin position="51"/>
        <end position="73"/>
    </location>
</feature>
<dbReference type="PANTHER" id="PTHR23112:SF0">
    <property type="entry name" value="TRANSMEMBRANE PROTEIN 116"/>
    <property type="match status" value="1"/>
</dbReference>
<feature type="transmembrane region" description="Helical" evidence="6">
    <location>
        <begin position="401"/>
        <end position="422"/>
    </location>
</feature>
<accession>A0A7U2EU66</accession>
<dbReference type="AlphaFoldDB" id="A0A7U2EU66"/>
<proteinExistence type="predicted"/>
<comment type="subcellular location">
    <subcellularLocation>
        <location evidence="1">Membrane</location>
        <topology evidence="1">Multi-pass membrane protein</topology>
    </subcellularLocation>
</comment>
<dbReference type="GO" id="GO:0016020">
    <property type="term" value="C:membrane"/>
    <property type="evidence" value="ECO:0007669"/>
    <property type="project" value="UniProtKB-SubCell"/>
</dbReference>
<evidence type="ECO:0000256" key="3">
    <source>
        <dbReference type="ARBA" id="ARBA00022989"/>
    </source>
</evidence>
<evidence type="ECO:0000256" key="6">
    <source>
        <dbReference type="SAM" id="Phobius"/>
    </source>
</evidence>
<keyword evidence="2 6" id="KW-0812">Transmembrane</keyword>
<evidence type="ECO:0000313" key="9">
    <source>
        <dbReference type="Proteomes" id="UP000663193"/>
    </source>
</evidence>
<dbReference type="Proteomes" id="UP000663193">
    <property type="component" value="Chromosome 1"/>
</dbReference>
<keyword evidence="9" id="KW-1185">Reference proteome</keyword>
<evidence type="ECO:0000259" key="7">
    <source>
        <dbReference type="PROSITE" id="PS50261"/>
    </source>
</evidence>
<dbReference type="PROSITE" id="PS50261">
    <property type="entry name" value="G_PROTEIN_RECEP_F2_4"/>
    <property type="match status" value="1"/>
</dbReference>
<dbReference type="GO" id="GO:0007166">
    <property type="term" value="P:cell surface receptor signaling pathway"/>
    <property type="evidence" value="ECO:0007669"/>
    <property type="project" value="InterPro"/>
</dbReference>
<name>A0A7U2EU66_PHANO</name>
<sequence length="500" mass="55959">MAGTHHILTPPQLRAIEICTRTMSVLSLLGSCYIISSFLYFAFYRKPINRLVFYATWGNILANVATLISTSGIPTGGQSLNALCEFQGVLIQWFLMADSFWVFCMATNVFLVFWRGYDAIQLRHLEKWYLLLAYGVPAIPPLVYVVLDHVWKTPIMGPATLWCWVASDYDWMRIALFYGPVWLIVSATMAIYIATGIKIVRRGALLRFFVKGSQQKSQDSTIAVEAVTDPFVSGKNIIVTTQIEHDVHHHDLGSRHALSEVDHASLSSYSSTKNLSKPVPRDEIEIRYSDQNRASLTSRDLRPSPGIRVSPYLHDEDTSAGYRATVFATNPPSETAALPPGSFSAATHQNSHIKRAAGNAAALAYLKVAFLMFIALIVVWVPSSVNRLDQFMHHNKANFPLSLISAIVLPMQGTWNATIYIYTTQAEYWRAYAIIRSKITGKAAPYRPRREHWQKDTLTSSSATRDTDPEIQLEEGLKQGDDLRHSESLRDGSISSAGLR</sequence>
<evidence type="ECO:0000256" key="2">
    <source>
        <dbReference type="ARBA" id="ARBA00022692"/>
    </source>
</evidence>
<feature type="transmembrane region" description="Helical" evidence="6">
    <location>
        <begin position="128"/>
        <end position="147"/>
    </location>
</feature>
<feature type="region of interest" description="Disordered" evidence="5">
    <location>
        <begin position="450"/>
        <end position="500"/>
    </location>
</feature>
<feature type="transmembrane region" description="Helical" evidence="6">
    <location>
        <begin position="23"/>
        <end position="44"/>
    </location>
</feature>
<protein>
    <recommendedName>
        <fullName evidence="7">G-protein coupled receptors family 2 profile 2 domain-containing protein</fullName>
    </recommendedName>
</protein>
<organism evidence="8 9">
    <name type="scientific">Phaeosphaeria nodorum (strain SN15 / ATCC MYA-4574 / FGSC 10173)</name>
    <name type="common">Glume blotch fungus</name>
    <name type="synonym">Parastagonospora nodorum</name>
    <dbReference type="NCBI Taxonomy" id="321614"/>
    <lineage>
        <taxon>Eukaryota</taxon>
        <taxon>Fungi</taxon>
        <taxon>Dikarya</taxon>
        <taxon>Ascomycota</taxon>
        <taxon>Pezizomycotina</taxon>
        <taxon>Dothideomycetes</taxon>
        <taxon>Pleosporomycetidae</taxon>
        <taxon>Pleosporales</taxon>
        <taxon>Pleosporineae</taxon>
        <taxon>Phaeosphaeriaceae</taxon>
        <taxon>Parastagonospora</taxon>
    </lineage>
</organism>
<gene>
    <name evidence="8" type="ORF">JI435_006590</name>
</gene>
<dbReference type="EMBL" id="CP069023">
    <property type="protein sequence ID" value="QRC91160.1"/>
    <property type="molecule type" value="Genomic_DNA"/>
</dbReference>
<feature type="domain" description="G-protein coupled receptors family 2 profile 2" evidence="7">
    <location>
        <begin position="13"/>
        <end position="202"/>
    </location>
</feature>
<evidence type="ECO:0000256" key="1">
    <source>
        <dbReference type="ARBA" id="ARBA00004141"/>
    </source>
</evidence>
<dbReference type="VEuPathDB" id="FungiDB:JI435_006590"/>